<evidence type="ECO:0000313" key="4">
    <source>
        <dbReference type="Proteomes" id="UP000011021"/>
    </source>
</evidence>
<feature type="chain" id="PRO_5003224261" evidence="2">
    <location>
        <begin position="27"/>
        <end position="483"/>
    </location>
</feature>
<dbReference type="Pfam" id="PF14559">
    <property type="entry name" value="TPR_19"/>
    <property type="match status" value="1"/>
</dbReference>
<dbReference type="EMBL" id="AEQP01000001">
    <property type="protein sequence ID" value="EFV95992.1"/>
    <property type="molecule type" value="Genomic_DNA"/>
</dbReference>
<dbReference type="eggNOG" id="COG0457">
    <property type="taxonomic scope" value="Bacteria"/>
</dbReference>
<reference evidence="3 4" key="1">
    <citation type="submission" date="2010-12" db="EMBL/GenBank/DDBJ databases">
        <authorList>
            <person name="Muzny D."/>
            <person name="Qin X."/>
            <person name="Deng J."/>
            <person name="Jiang H."/>
            <person name="Liu Y."/>
            <person name="Qu J."/>
            <person name="Song X.-Z."/>
            <person name="Zhang L."/>
            <person name="Thornton R."/>
            <person name="Coyle M."/>
            <person name="Francisco L."/>
            <person name="Jackson L."/>
            <person name="Javaid M."/>
            <person name="Korchina V."/>
            <person name="Kovar C."/>
            <person name="Mata R."/>
            <person name="Mathew T."/>
            <person name="Ngo R."/>
            <person name="Nguyen L."/>
            <person name="Nguyen N."/>
            <person name="Okwuonu G."/>
            <person name="Ongeri F."/>
            <person name="Pham C."/>
            <person name="Simmons D."/>
            <person name="Wilczek-Boney K."/>
            <person name="Hale W."/>
            <person name="Jakkamsetti A."/>
            <person name="Pham P."/>
            <person name="Ruth R."/>
            <person name="San Lucas F."/>
            <person name="Warren J."/>
            <person name="Zhang J."/>
            <person name="Zhao Z."/>
            <person name="Zhou C."/>
            <person name="Zhu D."/>
            <person name="Lee S."/>
            <person name="Bess C."/>
            <person name="Blankenburg K."/>
            <person name="Forbes L."/>
            <person name="Fu Q."/>
            <person name="Gubbala S."/>
            <person name="Hirani K."/>
            <person name="Jayaseelan J.C."/>
            <person name="Lara F."/>
            <person name="Munidasa M."/>
            <person name="Palculict T."/>
            <person name="Patil S."/>
            <person name="Pu L.-L."/>
            <person name="Saada N."/>
            <person name="Tang L."/>
            <person name="Weissenberger G."/>
            <person name="Zhu Y."/>
            <person name="Hemphill L."/>
            <person name="Shang Y."/>
            <person name="Youmans B."/>
            <person name="Ayvaz T."/>
            <person name="Ross M."/>
            <person name="Santibanez J."/>
            <person name="Aqrawi P."/>
            <person name="Gross S."/>
            <person name="Joshi V."/>
            <person name="Fowler G."/>
            <person name="Nazareth L."/>
            <person name="Reid J."/>
            <person name="Worley K."/>
            <person name="Petrosino J."/>
            <person name="Highlander S."/>
            <person name="Gibbs R."/>
        </authorList>
    </citation>
    <scope>NUCLEOTIDE SEQUENCE [LARGE SCALE GENOMIC DNA]</scope>
    <source>
        <strain evidence="3 4">ATCC 51599</strain>
    </source>
</reference>
<dbReference type="RefSeq" id="WP_005671938.1">
    <property type="nucleotide sequence ID" value="NZ_CP146288.1"/>
</dbReference>
<sequence>MKQPGSVQLRWMTVLALALSASTPWAQDAEDTAAPRQSGTPEALTETAAPQQGVPTPEAVSPEGSFSALPALLQQARALLPDQPEAAWRLLEPQTWHYAGSRDFDYLLGVAALDSHRASEAVMALERVLNNHPDDIPARTELVRAYLALDERQSAHEALQQLLQAQALPDDARQSIQRYLDIISRQPQAANRRWQLTANLTAGQDSNVNAGSTRSRWVVDDGQVLTPLAENRPQSSPFLELGLQFQHSLPLLDALIWSNGLQGSQRMNTRQHPQDTGMLGASSGLAWTRGAHRLSAALNLQQMWLHGHRFRRASGVLAQWQFDPDPRHQLGLYAQIFRLDFDDQPLRNARRTVLGLTWAHALAGPGNTVFIANPYGGQESPRQPLPVLDFRLAGLRLGLQRDLGAGWRGNLGVQWEERRHRGPDPLFGRIRHDRQLDLRLGAEYPIGPRLLITPQLLHTRNHATLAPNDFRRTQLLVDVQYRW</sequence>
<keyword evidence="4" id="KW-1185">Reference proteome</keyword>
<gene>
    <name evidence="3" type="ORF">HMPREF0551_0175</name>
</gene>
<dbReference type="Proteomes" id="UP000011021">
    <property type="component" value="Unassembled WGS sequence"/>
</dbReference>
<dbReference type="STRING" id="887898.HMPREF0551_0175"/>
<dbReference type="InterPro" id="IPR011990">
    <property type="entry name" value="TPR-like_helical_dom_sf"/>
</dbReference>
<dbReference type="AlphaFoldDB" id="E7RUK9"/>
<proteinExistence type="predicted"/>
<dbReference type="Gene3D" id="1.25.40.10">
    <property type="entry name" value="Tetratricopeptide repeat domain"/>
    <property type="match status" value="1"/>
</dbReference>
<name>E7RUK9_9BURK</name>
<evidence type="ECO:0000256" key="1">
    <source>
        <dbReference type="SAM" id="MobiDB-lite"/>
    </source>
</evidence>
<feature type="signal peptide" evidence="2">
    <location>
        <begin position="1"/>
        <end position="26"/>
    </location>
</feature>
<evidence type="ECO:0000313" key="3">
    <source>
        <dbReference type="EMBL" id="EFV95992.1"/>
    </source>
</evidence>
<dbReference type="SUPFAM" id="SSF56935">
    <property type="entry name" value="Porins"/>
    <property type="match status" value="1"/>
</dbReference>
<keyword evidence="2" id="KW-0732">Signal</keyword>
<evidence type="ECO:0000256" key="2">
    <source>
        <dbReference type="SAM" id="SignalP"/>
    </source>
</evidence>
<comment type="caution">
    <text evidence="3">The sequence shown here is derived from an EMBL/GenBank/DDBJ whole genome shotgun (WGS) entry which is preliminary data.</text>
</comment>
<organism evidence="3 4">
    <name type="scientific">Lautropia mirabilis ATCC 51599</name>
    <dbReference type="NCBI Taxonomy" id="887898"/>
    <lineage>
        <taxon>Bacteria</taxon>
        <taxon>Pseudomonadati</taxon>
        <taxon>Pseudomonadota</taxon>
        <taxon>Betaproteobacteria</taxon>
        <taxon>Burkholderiales</taxon>
        <taxon>Burkholderiaceae</taxon>
        <taxon>Lautropia</taxon>
    </lineage>
</organism>
<feature type="region of interest" description="Disordered" evidence="1">
    <location>
        <begin position="26"/>
        <end position="63"/>
    </location>
</feature>
<accession>E7RUK9</accession>
<dbReference type="SUPFAM" id="SSF48452">
    <property type="entry name" value="TPR-like"/>
    <property type="match status" value="1"/>
</dbReference>
<protein>
    <submittedName>
        <fullName evidence="3">Uncharacterized protein</fullName>
    </submittedName>
</protein>
<dbReference type="HOGENOM" id="CLU_046267_0_0_4"/>